<keyword evidence="2" id="KW-1185">Reference proteome</keyword>
<gene>
    <name evidence="1" type="ORF">BV898_04105</name>
</gene>
<accession>A0A1W0X3N0</accession>
<organism evidence="1 2">
    <name type="scientific">Hypsibius exemplaris</name>
    <name type="common">Freshwater tardigrade</name>
    <dbReference type="NCBI Taxonomy" id="2072580"/>
    <lineage>
        <taxon>Eukaryota</taxon>
        <taxon>Metazoa</taxon>
        <taxon>Ecdysozoa</taxon>
        <taxon>Tardigrada</taxon>
        <taxon>Eutardigrada</taxon>
        <taxon>Parachela</taxon>
        <taxon>Hypsibioidea</taxon>
        <taxon>Hypsibiidae</taxon>
        <taxon>Hypsibius</taxon>
    </lineage>
</organism>
<evidence type="ECO:0000313" key="1">
    <source>
        <dbReference type="EMBL" id="OQV21892.1"/>
    </source>
</evidence>
<proteinExistence type="predicted"/>
<dbReference type="EMBL" id="MTYJ01000020">
    <property type="protein sequence ID" value="OQV21892.1"/>
    <property type="molecule type" value="Genomic_DNA"/>
</dbReference>
<dbReference type="Proteomes" id="UP000192578">
    <property type="component" value="Unassembled WGS sequence"/>
</dbReference>
<comment type="caution">
    <text evidence="1">The sequence shown here is derived from an EMBL/GenBank/DDBJ whole genome shotgun (WGS) entry which is preliminary data.</text>
</comment>
<protein>
    <submittedName>
        <fullName evidence="1">Uncharacterized protein</fullName>
    </submittedName>
</protein>
<dbReference type="AlphaFoldDB" id="A0A1W0X3N0"/>
<name>A0A1W0X3N0_HYPEX</name>
<sequence>MFCRHRIFLALDPSRQDCNIQFRRMAVCFRPALGNTYTISGRMSRISLAIIPAVLCCLLIMQMAEPIQAACDGTACGCFKFSCWAYASANYPKQGPHPPWCYTQKLGVPKGQKNYASCVGDGDCSWSMQCGDDKTHIAFN</sequence>
<reference evidence="2" key="1">
    <citation type="submission" date="2017-01" db="EMBL/GenBank/DDBJ databases">
        <title>Comparative genomics of anhydrobiosis in the tardigrade Hypsibius dujardini.</title>
        <authorList>
            <person name="Yoshida Y."/>
            <person name="Koutsovoulos G."/>
            <person name="Laetsch D."/>
            <person name="Stevens L."/>
            <person name="Kumar S."/>
            <person name="Horikawa D."/>
            <person name="Ishino K."/>
            <person name="Komine S."/>
            <person name="Tomita M."/>
            <person name="Blaxter M."/>
            <person name="Arakawa K."/>
        </authorList>
    </citation>
    <scope>NUCLEOTIDE SEQUENCE [LARGE SCALE GENOMIC DNA]</scope>
    <source>
        <strain evidence="2">Z151</strain>
    </source>
</reference>
<evidence type="ECO:0000313" key="2">
    <source>
        <dbReference type="Proteomes" id="UP000192578"/>
    </source>
</evidence>